<name>A0A6J5EGQ1_9BURK</name>
<dbReference type="Pfam" id="PF00528">
    <property type="entry name" value="BPD_transp_1"/>
    <property type="match status" value="1"/>
</dbReference>
<dbReference type="RefSeq" id="WP_175113605.1">
    <property type="nucleotide sequence ID" value="NZ_CADIKF010000043.1"/>
</dbReference>
<comment type="similarity">
    <text evidence="7">Belongs to the binding-protein-dependent transport system permease family.</text>
</comment>
<feature type="transmembrane region" description="Helical" evidence="7">
    <location>
        <begin position="276"/>
        <end position="299"/>
    </location>
</feature>
<protein>
    <submittedName>
        <fullName evidence="9">Putative D,D-dipeptide transport system permease protein DdpC</fullName>
    </submittedName>
</protein>
<keyword evidence="3" id="KW-1003">Cell membrane</keyword>
<evidence type="ECO:0000256" key="1">
    <source>
        <dbReference type="ARBA" id="ARBA00004651"/>
    </source>
</evidence>
<keyword evidence="6 7" id="KW-0472">Membrane</keyword>
<dbReference type="InterPro" id="IPR050366">
    <property type="entry name" value="BP-dependent_transpt_permease"/>
</dbReference>
<reference evidence="9 10" key="1">
    <citation type="submission" date="2020-04" db="EMBL/GenBank/DDBJ databases">
        <authorList>
            <person name="De Canck E."/>
        </authorList>
    </citation>
    <scope>NUCLEOTIDE SEQUENCE [LARGE SCALE GENOMIC DNA]</scope>
    <source>
        <strain evidence="9 10">LMG 29739</strain>
    </source>
</reference>
<keyword evidence="5 7" id="KW-1133">Transmembrane helix</keyword>
<keyword evidence="10" id="KW-1185">Reference proteome</keyword>
<dbReference type="EMBL" id="CADIKF010000043">
    <property type="protein sequence ID" value="CAB3765780.1"/>
    <property type="molecule type" value="Genomic_DNA"/>
</dbReference>
<dbReference type="GO" id="GO:0005886">
    <property type="term" value="C:plasma membrane"/>
    <property type="evidence" value="ECO:0007669"/>
    <property type="project" value="UniProtKB-SubCell"/>
</dbReference>
<feature type="transmembrane region" description="Helical" evidence="7">
    <location>
        <begin position="173"/>
        <end position="191"/>
    </location>
</feature>
<dbReference type="PANTHER" id="PTHR43386:SF25">
    <property type="entry name" value="PEPTIDE ABC TRANSPORTER PERMEASE PROTEIN"/>
    <property type="match status" value="1"/>
</dbReference>
<dbReference type="SUPFAM" id="SSF161098">
    <property type="entry name" value="MetI-like"/>
    <property type="match status" value="1"/>
</dbReference>
<feature type="transmembrane region" description="Helical" evidence="7">
    <location>
        <begin position="149"/>
        <end position="167"/>
    </location>
</feature>
<dbReference type="InterPro" id="IPR035906">
    <property type="entry name" value="MetI-like_sf"/>
</dbReference>
<feature type="transmembrane region" description="Helical" evidence="7">
    <location>
        <begin position="115"/>
        <end position="137"/>
    </location>
</feature>
<gene>
    <name evidence="9" type="primary">ddpC_3</name>
    <name evidence="9" type="ORF">LMG29739_04658</name>
</gene>
<evidence type="ECO:0000313" key="9">
    <source>
        <dbReference type="EMBL" id="CAB3765780.1"/>
    </source>
</evidence>
<feature type="transmembrane region" description="Helical" evidence="7">
    <location>
        <begin position="238"/>
        <end position="256"/>
    </location>
</feature>
<dbReference type="Gene3D" id="1.10.3720.10">
    <property type="entry name" value="MetI-like"/>
    <property type="match status" value="1"/>
</dbReference>
<dbReference type="GO" id="GO:0055085">
    <property type="term" value="P:transmembrane transport"/>
    <property type="evidence" value="ECO:0007669"/>
    <property type="project" value="InterPro"/>
</dbReference>
<proteinExistence type="inferred from homology"/>
<evidence type="ECO:0000256" key="7">
    <source>
        <dbReference type="RuleBase" id="RU363032"/>
    </source>
</evidence>
<evidence type="ECO:0000259" key="8">
    <source>
        <dbReference type="PROSITE" id="PS50928"/>
    </source>
</evidence>
<keyword evidence="2 7" id="KW-0813">Transport</keyword>
<dbReference type="PROSITE" id="PS50928">
    <property type="entry name" value="ABC_TM1"/>
    <property type="match status" value="1"/>
</dbReference>
<dbReference type="Proteomes" id="UP000494329">
    <property type="component" value="Unassembled WGS sequence"/>
</dbReference>
<feature type="domain" description="ABC transmembrane type-1" evidence="8">
    <location>
        <begin position="109"/>
        <end position="299"/>
    </location>
</feature>
<dbReference type="InterPro" id="IPR000515">
    <property type="entry name" value="MetI-like"/>
</dbReference>
<feature type="transmembrane region" description="Helical" evidence="7">
    <location>
        <begin position="42"/>
        <end position="61"/>
    </location>
</feature>
<accession>A0A6J5EGQ1</accession>
<evidence type="ECO:0000256" key="4">
    <source>
        <dbReference type="ARBA" id="ARBA00022692"/>
    </source>
</evidence>
<dbReference type="AlphaFoldDB" id="A0A6J5EGQ1"/>
<evidence type="ECO:0000256" key="3">
    <source>
        <dbReference type="ARBA" id="ARBA00022475"/>
    </source>
</evidence>
<keyword evidence="4 7" id="KW-0812">Transmembrane</keyword>
<dbReference type="PANTHER" id="PTHR43386">
    <property type="entry name" value="OLIGOPEPTIDE TRANSPORT SYSTEM PERMEASE PROTEIN APPC"/>
    <property type="match status" value="1"/>
</dbReference>
<organism evidence="9 10">
    <name type="scientific">Paraburkholderia solisilvae</name>
    <dbReference type="NCBI Taxonomy" id="624376"/>
    <lineage>
        <taxon>Bacteria</taxon>
        <taxon>Pseudomonadati</taxon>
        <taxon>Pseudomonadota</taxon>
        <taxon>Betaproteobacteria</taxon>
        <taxon>Burkholderiales</taxon>
        <taxon>Burkholderiaceae</taxon>
        <taxon>Paraburkholderia</taxon>
    </lineage>
</organism>
<evidence type="ECO:0000256" key="2">
    <source>
        <dbReference type="ARBA" id="ARBA00022448"/>
    </source>
</evidence>
<dbReference type="CDD" id="cd06261">
    <property type="entry name" value="TM_PBP2"/>
    <property type="match status" value="1"/>
</dbReference>
<evidence type="ECO:0000313" key="10">
    <source>
        <dbReference type="Proteomes" id="UP000494329"/>
    </source>
</evidence>
<sequence>MTGATPGTSETSGAVAAGTTAEAAAAALPPGAQGPRYERLRLLVLSPGFVVGVLIMLWWVACALAGKWIAPHDAYASDPLNSLLPPDHAHWFGTDQLGRDICSRVIVGARDILTIAPLATLVGTVAGTTLGLIVGYFGGWVDHVIGRAIDAVLALPLVIVALLALAAVGSSNLTVILVIGITFMPITARTVRAAVLAERHLDYVAAAQLRGEHALYIMFAEILPNILPPIVVEATVRLGYAIFSVATLSFLGFGIQPPSADWGLALSESYTLMAGGAWWTVVFDAAAIASLVVGVNLIADSVQGVFDR</sequence>
<evidence type="ECO:0000256" key="5">
    <source>
        <dbReference type="ARBA" id="ARBA00022989"/>
    </source>
</evidence>
<evidence type="ECO:0000256" key="6">
    <source>
        <dbReference type="ARBA" id="ARBA00023136"/>
    </source>
</evidence>
<comment type="subcellular location">
    <subcellularLocation>
        <location evidence="1 7">Cell membrane</location>
        <topology evidence="1 7">Multi-pass membrane protein</topology>
    </subcellularLocation>
</comment>